<keyword evidence="1" id="KW-0732">Signal</keyword>
<name>A0A8K1CLM2_PYTOL</name>
<dbReference type="PANTHER" id="PTHR24276:SF98">
    <property type="entry name" value="FI18310P1-RELATED"/>
    <property type="match status" value="1"/>
</dbReference>
<evidence type="ECO:0000256" key="3">
    <source>
        <dbReference type="ARBA" id="ARBA00023157"/>
    </source>
</evidence>
<evidence type="ECO:0000313" key="6">
    <source>
        <dbReference type="EMBL" id="TMW64598.1"/>
    </source>
</evidence>
<keyword evidence="3" id="KW-1015">Disulfide bond</keyword>
<dbReference type="InterPro" id="IPR009003">
    <property type="entry name" value="Peptidase_S1_PA"/>
</dbReference>
<keyword evidence="2" id="KW-0843">Virulence</keyword>
<comment type="caution">
    <text evidence="6">The sequence shown here is derived from an EMBL/GenBank/DDBJ whole genome shotgun (WGS) entry which is preliminary data.</text>
</comment>
<dbReference type="GO" id="GO:0004252">
    <property type="term" value="F:serine-type endopeptidase activity"/>
    <property type="evidence" value="ECO:0007669"/>
    <property type="project" value="InterPro"/>
</dbReference>
<feature type="domain" description="Peptidase S1" evidence="5">
    <location>
        <begin position="275"/>
        <end position="374"/>
    </location>
</feature>
<dbReference type="InterPro" id="IPR018114">
    <property type="entry name" value="TRYPSIN_HIS"/>
</dbReference>
<dbReference type="Proteomes" id="UP000794436">
    <property type="component" value="Unassembled WGS sequence"/>
</dbReference>
<sequence>MALLDRFASVYLVFCIGLTAIAAVPPPIVILSSADASHKCAGVAISSLDVLIQSRCILENNILTSTFLIDEYSRSDSSNECVDDESSPSEDNKSIPLASIVAVPLNNSSTASSGENAPSLHVVTLRAPLDSIAPATLLIQTPYLRAHEIDESAMLITVDLSTLQTSRIDSVVYMNGSLCDRRVCLLPTEVNARDVNQESNHWSFLFKHFASHDGYWLLGVGGSPITDEDGVWSFKWLPQSLLETSFTDLNISGVKTSKTVSKEDYGKPPMSTIPEDIPFIAGIRASSKDTNSFCTGVLITKRLVLTAAHCIERGTIRYVALTANNYPNKKEYGEIIRVSHTIMPRSCSVKTSARGRTYSNNMMLIQLEHASSRTPIRLINETLKTMGDAVKNVKNATDFG</sequence>
<dbReference type="PANTHER" id="PTHR24276">
    <property type="entry name" value="POLYSERASE-RELATED"/>
    <property type="match status" value="1"/>
</dbReference>
<gene>
    <name evidence="6" type="ORF">Poli38472_011478</name>
</gene>
<dbReference type="Pfam" id="PF00089">
    <property type="entry name" value="Trypsin"/>
    <property type="match status" value="1"/>
</dbReference>
<reference evidence="6" key="1">
    <citation type="submission" date="2019-03" db="EMBL/GenBank/DDBJ databases">
        <title>Long read genome sequence of the mycoparasitic Pythium oligandrum ATCC 38472 isolated from sugarbeet rhizosphere.</title>
        <authorList>
            <person name="Gaulin E."/>
        </authorList>
    </citation>
    <scope>NUCLEOTIDE SEQUENCE</scope>
    <source>
        <strain evidence="6">ATCC 38472_TT</strain>
    </source>
</reference>
<evidence type="ECO:0000256" key="1">
    <source>
        <dbReference type="ARBA" id="ARBA00022729"/>
    </source>
</evidence>
<keyword evidence="4" id="KW-0325">Glycoprotein</keyword>
<dbReference type="GO" id="GO:0006508">
    <property type="term" value="P:proteolysis"/>
    <property type="evidence" value="ECO:0007669"/>
    <property type="project" value="InterPro"/>
</dbReference>
<protein>
    <recommendedName>
        <fullName evidence="5">Peptidase S1 domain-containing protein</fullName>
    </recommendedName>
</protein>
<accession>A0A8K1CLM2</accession>
<dbReference type="OrthoDB" id="5565075at2759"/>
<dbReference type="InterPro" id="IPR050430">
    <property type="entry name" value="Peptidase_S1"/>
</dbReference>
<proteinExistence type="predicted"/>
<dbReference type="Gene3D" id="2.40.10.10">
    <property type="entry name" value="Trypsin-like serine proteases"/>
    <property type="match status" value="1"/>
</dbReference>
<dbReference type="SUPFAM" id="SSF50494">
    <property type="entry name" value="Trypsin-like serine proteases"/>
    <property type="match status" value="1"/>
</dbReference>
<organism evidence="6 7">
    <name type="scientific">Pythium oligandrum</name>
    <name type="common">Mycoparasitic fungus</name>
    <dbReference type="NCBI Taxonomy" id="41045"/>
    <lineage>
        <taxon>Eukaryota</taxon>
        <taxon>Sar</taxon>
        <taxon>Stramenopiles</taxon>
        <taxon>Oomycota</taxon>
        <taxon>Peronosporomycetes</taxon>
        <taxon>Pythiales</taxon>
        <taxon>Pythiaceae</taxon>
        <taxon>Pythium</taxon>
    </lineage>
</organism>
<evidence type="ECO:0000256" key="2">
    <source>
        <dbReference type="ARBA" id="ARBA00023026"/>
    </source>
</evidence>
<keyword evidence="7" id="KW-1185">Reference proteome</keyword>
<dbReference type="EMBL" id="SPLM01000039">
    <property type="protein sequence ID" value="TMW64598.1"/>
    <property type="molecule type" value="Genomic_DNA"/>
</dbReference>
<evidence type="ECO:0000256" key="4">
    <source>
        <dbReference type="ARBA" id="ARBA00023180"/>
    </source>
</evidence>
<dbReference type="PROSITE" id="PS00134">
    <property type="entry name" value="TRYPSIN_HIS"/>
    <property type="match status" value="1"/>
</dbReference>
<dbReference type="InterPro" id="IPR001254">
    <property type="entry name" value="Trypsin_dom"/>
</dbReference>
<evidence type="ECO:0000259" key="5">
    <source>
        <dbReference type="Pfam" id="PF00089"/>
    </source>
</evidence>
<dbReference type="InterPro" id="IPR043504">
    <property type="entry name" value="Peptidase_S1_PA_chymotrypsin"/>
</dbReference>
<dbReference type="AlphaFoldDB" id="A0A8K1CLM2"/>
<evidence type="ECO:0000313" key="7">
    <source>
        <dbReference type="Proteomes" id="UP000794436"/>
    </source>
</evidence>